<reference evidence="1 2" key="1">
    <citation type="submission" date="2015-08" db="EMBL/GenBank/DDBJ databases">
        <authorList>
            <person name="Babu N.S."/>
            <person name="Beckwith C.J."/>
            <person name="Beseler K.G."/>
            <person name="Brison A."/>
            <person name="Carone J.V."/>
            <person name="Caskin T.P."/>
            <person name="Diamond M."/>
            <person name="Durham M.E."/>
            <person name="Foxe J.M."/>
            <person name="Go M."/>
            <person name="Henderson B.A."/>
            <person name="Jones I.B."/>
            <person name="McGettigan J.A."/>
            <person name="Micheletti S.J."/>
            <person name="Nasrallah M.E."/>
            <person name="Ortiz D."/>
            <person name="Piller C.R."/>
            <person name="Privatt S.R."/>
            <person name="Schneider S.L."/>
            <person name="Sharp S."/>
            <person name="Smith T.C."/>
            <person name="Stanton J.D."/>
            <person name="Ullery H.E."/>
            <person name="Wilson R.J."/>
            <person name="Serrano M.G."/>
            <person name="Buck G."/>
            <person name="Lee V."/>
            <person name="Wang Y."/>
            <person name="Carvalho R."/>
            <person name="Voegtly L."/>
            <person name="Shi R."/>
            <person name="Duckworth R."/>
            <person name="Johnson A."/>
            <person name="Loviza R."/>
            <person name="Walstead R."/>
            <person name="Shah Z."/>
            <person name="Kiflezghi M."/>
            <person name="Wade K."/>
            <person name="Ball S.L."/>
            <person name="Bradley K.W."/>
            <person name="Asai D.J."/>
            <person name="Bowman C.A."/>
            <person name="Russell D.A."/>
            <person name="Pope W.H."/>
            <person name="Jacobs-Sera D."/>
            <person name="Hendrix R.W."/>
            <person name="Hatfull G.F."/>
        </authorList>
    </citation>
    <scope>NUCLEOTIDE SEQUENCE [LARGE SCALE GENOMIC DNA]</scope>
    <source>
        <strain evidence="1 2">DSM 27648</strain>
    </source>
</reference>
<gene>
    <name evidence="1" type="ORF">AKJ09_06757</name>
</gene>
<dbReference type="AlphaFoldDB" id="A0A0K1Q2U7"/>
<dbReference type="EMBL" id="CP012333">
    <property type="protein sequence ID" value="AKV00094.1"/>
    <property type="molecule type" value="Genomic_DNA"/>
</dbReference>
<evidence type="ECO:0000313" key="2">
    <source>
        <dbReference type="Proteomes" id="UP000064967"/>
    </source>
</evidence>
<name>A0A0K1Q2U7_9BACT</name>
<dbReference type="Proteomes" id="UP000064967">
    <property type="component" value="Chromosome"/>
</dbReference>
<protein>
    <submittedName>
        <fullName evidence="1">Uncharacterized protein</fullName>
    </submittedName>
</protein>
<accession>A0A0K1Q2U7</accession>
<keyword evidence="2" id="KW-1185">Reference proteome</keyword>
<organism evidence="1 2">
    <name type="scientific">Labilithrix luteola</name>
    <dbReference type="NCBI Taxonomy" id="1391654"/>
    <lineage>
        <taxon>Bacteria</taxon>
        <taxon>Pseudomonadati</taxon>
        <taxon>Myxococcota</taxon>
        <taxon>Polyangia</taxon>
        <taxon>Polyangiales</taxon>
        <taxon>Labilitrichaceae</taxon>
        <taxon>Labilithrix</taxon>
    </lineage>
</organism>
<sequence length="65" mass="7032">MANGEQGELVSSARAFDFCAIREAQNGRPKTMTTCGSTLRTSLRPHRVPMPSCAVIGTLRGPIER</sequence>
<evidence type="ECO:0000313" key="1">
    <source>
        <dbReference type="EMBL" id="AKV00094.1"/>
    </source>
</evidence>
<proteinExistence type="predicted"/>
<dbReference type="KEGG" id="llu:AKJ09_06757"/>